<organism evidence="2 3">
    <name type="scientific">Acaryochloris thomasi RCC1774</name>
    <dbReference type="NCBI Taxonomy" id="1764569"/>
    <lineage>
        <taxon>Bacteria</taxon>
        <taxon>Bacillati</taxon>
        <taxon>Cyanobacteriota</taxon>
        <taxon>Cyanophyceae</taxon>
        <taxon>Acaryochloridales</taxon>
        <taxon>Acaryochloridaceae</taxon>
        <taxon>Acaryochloris</taxon>
        <taxon>Acaryochloris thomasi</taxon>
    </lineage>
</organism>
<gene>
    <name evidence="2" type="primary">psbD1_2</name>
    <name evidence="2" type="ORF">C1752_03659</name>
</gene>
<name>A0A2W1JGI7_9CYAN</name>
<dbReference type="EMBL" id="PQWO01000010">
    <property type="protein sequence ID" value="PZD72526.1"/>
    <property type="molecule type" value="Genomic_DNA"/>
</dbReference>
<reference evidence="2 3" key="1">
    <citation type="journal article" date="2018" name="Sci. Rep.">
        <title>A novel species of the marine cyanobacterium Acaryochloris with a unique pigment content and lifestyle.</title>
        <authorList>
            <person name="Partensky F."/>
            <person name="Six C."/>
            <person name="Ratin M."/>
            <person name="Garczarek L."/>
            <person name="Vaulot D."/>
            <person name="Probert I."/>
            <person name="Calteau A."/>
            <person name="Gourvil P."/>
            <person name="Marie D."/>
            <person name="Grebert T."/>
            <person name="Bouchier C."/>
            <person name="Le Panse S."/>
            <person name="Gachenot M."/>
            <person name="Rodriguez F."/>
            <person name="Garrido J.L."/>
        </authorList>
    </citation>
    <scope>NUCLEOTIDE SEQUENCE [LARGE SCALE GENOMIC DNA]</scope>
    <source>
        <strain evidence="2 3">RCC1774</strain>
    </source>
</reference>
<comment type="caution">
    <text evidence="2">The sequence shown here is derived from an EMBL/GenBank/DDBJ whole genome shotgun (WGS) entry which is preliminary data.</text>
</comment>
<keyword evidence="3" id="KW-1185">Reference proteome</keyword>
<dbReference type="Proteomes" id="UP000248857">
    <property type="component" value="Unassembled WGS sequence"/>
</dbReference>
<proteinExistence type="predicted"/>
<evidence type="ECO:0000256" key="1">
    <source>
        <dbReference type="SAM" id="Phobius"/>
    </source>
</evidence>
<evidence type="ECO:0000313" key="2">
    <source>
        <dbReference type="EMBL" id="PZD72526.1"/>
    </source>
</evidence>
<accession>A0A2W1JGI7</accession>
<sequence>MHLKHFWLLLISIVSVWMTCIWATNTWLRWRSYKFISEEIEAAEAENPDYEVFYTENYLSSKEKFLYKGFSRTKKQF</sequence>
<keyword evidence="1" id="KW-1133">Transmembrane helix</keyword>
<dbReference type="GO" id="GO:0010242">
    <property type="term" value="F:oxygen evolving activity"/>
    <property type="evidence" value="ECO:0007669"/>
    <property type="project" value="UniProtKB-EC"/>
</dbReference>
<protein>
    <submittedName>
        <fullName evidence="2">Photosystem II D2 protein</fullName>
        <ecNumber evidence="2">1.10.3.9</ecNumber>
    </submittedName>
</protein>
<keyword evidence="1" id="KW-0472">Membrane</keyword>
<keyword evidence="1" id="KW-0812">Transmembrane</keyword>
<dbReference type="AlphaFoldDB" id="A0A2W1JGI7"/>
<dbReference type="EC" id="1.10.3.9" evidence="2"/>
<feature type="transmembrane region" description="Helical" evidence="1">
    <location>
        <begin position="6"/>
        <end position="28"/>
    </location>
</feature>
<keyword evidence="2" id="KW-0560">Oxidoreductase</keyword>
<evidence type="ECO:0000313" key="3">
    <source>
        <dbReference type="Proteomes" id="UP000248857"/>
    </source>
</evidence>